<comment type="caution">
    <text evidence="4">The sequence shown here is derived from an EMBL/GenBank/DDBJ whole genome shotgun (WGS) entry which is preliminary data.</text>
</comment>
<evidence type="ECO:0000256" key="3">
    <source>
        <dbReference type="PIRSR" id="PIRSR601559-52"/>
    </source>
</evidence>
<gene>
    <name evidence="4" type="ORF">AKJ52_02725</name>
</gene>
<keyword evidence="2" id="KW-0378">Hydrolase</keyword>
<feature type="binding site" evidence="3">
    <location>
        <position position="311"/>
    </location>
    <ligand>
        <name>a divalent metal cation</name>
        <dbReference type="ChEBI" id="CHEBI:60240"/>
        <label>1</label>
    </ligand>
</feature>
<feature type="binding site" evidence="3">
    <location>
        <position position="178"/>
    </location>
    <ligand>
        <name>a divalent metal cation</name>
        <dbReference type="ChEBI" id="CHEBI:60240"/>
        <label>1</label>
    </ligand>
</feature>
<dbReference type="PROSITE" id="PS51347">
    <property type="entry name" value="PHOSPHOTRIESTERASE_2"/>
    <property type="match status" value="1"/>
</dbReference>
<dbReference type="PATRIC" id="fig|1698281.3.peg.567"/>
<dbReference type="InterPro" id="IPR001559">
    <property type="entry name" value="Phosphotriesterase"/>
</dbReference>
<evidence type="ECO:0000313" key="5">
    <source>
        <dbReference type="Proteomes" id="UP000070404"/>
    </source>
</evidence>
<keyword evidence="5" id="KW-1185">Reference proteome</keyword>
<dbReference type="PANTHER" id="PTHR10819">
    <property type="entry name" value="PHOSPHOTRIESTERASE-RELATED"/>
    <property type="match status" value="1"/>
</dbReference>
<dbReference type="GO" id="GO:0016788">
    <property type="term" value="F:hydrolase activity, acting on ester bonds"/>
    <property type="evidence" value="ECO:0007669"/>
    <property type="project" value="InterPro"/>
</dbReference>
<dbReference type="InterPro" id="IPR017947">
    <property type="entry name" value="AryldialkylPase_Zn-BS"/>
</dbReference>
<feature type="binding site" evidence="3">
    <location>
        <position position="242"/>
    </location>
    <ligand>
        <name>a divalent metal cation</name>
        <dbReference type="ChEBI" id="CHEBI:60240"/>
        <label>2</label>
    </ligand>
</feature>
<proteinExistence type="predicted"/>
<sequence>MASINPEDLGGNVLTVEGLVEPEELGITLPHEHLFVRNIESHEKFFEEISSVVERNFAERKMCSEIRARVHKNFPGIKDNLVIDNKETVIDEVKEFYKAGGDTILDATTIGLGRDPIAVREVSRSTNLNIIMGTGFYTEKNHPPFVANNTEKEIEEKIVEEITQGIDNTDIHAGCIGEIGLSNPIGKEEKKVLRATSTAAQKTGAPIHIHSSDYEDPSDIALEGLDILEEMGVDLNRVIVDHMDHLLAYENNINYQKLVAERGAYVEFDIFGVDWYEASLEYECPTDQQRIEAAIELIEKGFENKILFSHDICTKGQLKKYGGLGFDHLLLNIIPRLKRVGINEKTINKIFIENPKRVLQFR</sequence>
<feature type="binding site" evidence="3">
    <location>
        <position position="31"/>
    </location>
    <ligand>
        <name>a divalent metal cation</name>
        <dbReference type="ChEBI" id="CHEBI:60240"/>
        <label>1</label>
    </ligand>
</feature>
<dbReference type="Proteomes" id="UP000070404">
    <property type="component" value="Unassembled WGS sequence"/>
</dbReference>
<dbReference type="InterPro" id="IPR032466">
    <property type="entry name" value="Metal_Hydrolase"/>
</dbReference>
<dbReference type="SUPFAM" id="SSF51556">
    <property type="entry name" value="Metallo-dependent hydrolases"/>
    <property type="match status" value="1"/>
</dbReference>
<keyword evidence="1 3" id="KW-0479">Metal-binding</keyword>
<protein>
    <recommendedName>
        <fullName evidence="6">Aryldialkylphosphatase</fullName>
    </recommendedName>
</protein>
<dbReference type="GO" id="GO:0008270">
    <property type="term" value="F:zinc ion binding"/>
    <property type="evidence" value="ECO:0007669"/>
    <property type="project" value="InterPro"/>
</dbReference>
<dbReference type="PIRSF" id="PIRSF016839">
    <property type="entry name" value="PhP"/>
    <property type="match status" value="1"/>
</dbReference>
<comment type="cofactor">
    <cofactor evidence="3">
        <name>a divalent metal cation</name>
        <dbReference type="ChEBI" id="CHEBI:60240"/>
    </cofactor>
    <text evidence="3">Binds 2 divalent metal cations per subunit.</text>
</comment>
<dbReference type="PANTHER" id="PTHR10819:SF3">
    <property type="entry name" value="PHOSPHOTRIESTERASE-RELATED PROTEIN"/>
    <property type="match status" value="1"/>
</dbReference>
<feature type="binding site" evidence="3">
    <location>
        <position position="178"/>
    </location>
    <ligand>
        <name>a divalent metal cation</name>
        <dbReference type="ChEBI" id="CHEBI:60240"/>
        <label>2</label>
    </ligand>
</feature>
<organism evidence="4 5">
    <name type="scientific">candidate division MSBL1 archaeon SCGC-AAA382C18</name>
    <dbReference type="NCBI Taxonomy" id="1698281"/>
    <lineage>
        <taxon>Archaea</taxon>
        <taxon>Methanobacteriati</taxon>
        <taxon>Methanobacteriota</taxon>
        <taxon>candidate division MSBL1</taxon>
    </lineage>
</organism>
<feature type="binding site" evidence="3">
    <location>
        <position position="33"/>
    </location>
    <ligand>
        <name>a divalent metal cation</name>
        <dbReference type="ChEBI" id="CHEBI:60240"/>
        <label>1</label>
    </ligand>
</feature>
<feature type="binding site" evidence="3">
    <location>
        <position position="210"/>
    </location>
    <ligand>
        <name>a divalent metal cation</name>
        <dbReference type="ChEBI" id="CHEBI:60240"/>
        <label>2</label>
    </ligand>
</feature>
<dbReference type="AlphaFoldDB" id="A0A133VHU0"/>
<dbReference type="PROSITE" id="PS01322">
    <property type="entry name" value="PHOSPHOTRIESTERASE_1"/>
    <property type="match status" value="1"/>
</dbReference>
<dbReference type="Pfam" id="PF02126">
    <property type="entry name" value="PTE"/>
    <property type="match status" value="1"/>
</dbReference>
<dbReference type="EMBL" id="LHYF01000057">
    <property type="protein sequence ID" value="KXB05980.1"/>
    <property type="molecule type" value="Genomic_DNA"/>
</dbReference>
<dbReference type="Gene3D" id="3.20.20.140">
    <property type="entry name" value="Metal-dependent hydrolases"/>
    <property type="match status" value="1"/>
</dbReference>
<accession>A0A133VHU0</accession>
<evidence type="ECO:0000256" key="2">
    <source>
        <dbReference type="ARBA" id="ARBA00022801"/>
    </source>
</evidence>
<evidence type="ECO:0000313" key="4">
    <source>
        <dbReference type="EMBL" id="KXB05980.1"/>
    </source>
</evidence>
<evidence type="ECO:0008006" key="6">
    <source>
        <dbReference type="Google" id="ProtNLM"/>
    </source>
</evidence>
<name>A0A133VHU0_9EURY</name>
<reference evidence="4 5" key="1">
    <citation type="journal article" date="2016" name="Sci. Rep.">
        <title>Metabolic traits of an uncultured archaeal lineage -MSBL1- from brine pools of the Red Sea.</title>
        <authorList>
            <person name="Mwirichia R."/>
            <person name="Alam I."/>
            <person name="Rashid M."/>
            <person name="Vinu M."/>
            <person name="Ba-Alawi W."/>
            <person name="Anthony Kamau A."/>
            <person name="Kamanda Ngugi D."/>
            <person name="Goker M."/>
            <person name="Klenk H.P."/>
            <person name="Bajic V."/>
            <person name="Stingl U."/>
        </authorList>
    </citation>
    <scope>NUCLEOTIDE SEQUENCE [LARGE SCALE GENOMIC DNA]</scope>
    <source>
        <strain evidence="4">SCGC-AAA382C18</strain>
    </source>
</reference>
<evidence type="ECO:0000256" key="1">
    <source>
        <dbReference type="ARBA" id="ARBA00022723"/>
    </source>
</evidence>